<proteinExistence type="predicted"/>
<dbReference type="Gene3D" id="1.10.1200.10">
    <property type="entry name" value="ACP-like"/>
    <property type="match status" value="1"/>
</dbReference>
<dbReference type="EMBL" id="CAAHFG010000002">
    <property type="protein sequence ID" value="VGO15255.1"/>
    <property type="molecule type" value="Genomic_DNA"/>
</dbReference>
<evidence type="ECO:0008006" key="3">
    <source>
        <dbReference type="Google" id="ProtNLM"/>
    </source>
</evidence>
<name>A0A6C2U5R7_PONDE</name>
<organism evidence="1 2">
    <name type="scientific">Pontiella desulfatans</name>
    <dbReference type="NCBI Taxonomy" id="2750659"/>
    <lineage>
        <taxon>Bacteria</taxon>
        <taxon>Pseudomonadati</taxon>
        <taxon>Kiritimatiellota</taxon>
        <taxon>Kiritimatiellia</taxon>
        <taxon>Kiritimatiellales</taxon>
        <taxon>Pontiellaceae</taxon>
        <taxon>Pontiella</taxon>
    </lineage>
</organism>
<evidence type="ECO:0000313" key="1">
    <source>
        <dbReference type="EMBL" id="VGO15255.1"/>
    </source>
</evidence>
<reference evidence="1 2" key="1">
    <citation type="submission" date="2019-04" db="EMBL/GenBank/DDBJ databases">
        <authorList>
            <person name="Van Vliet M D."/>
        </authorList>
    </citation>
    <scope>NUCLEOTIDE SEQUENCE [LARGE SCALE GENOMIC DNA]</scope>
    <source>
        <strain evidence="1 2">F1</strain>
    </source>
</reference>
<sequence length="86" mass="9733">MGLDGVELIMETENVFGIRIEDEEAEVCLHPRDVIELVWSKVSHADKAVCPSQRAFCISRRALVDVFGIAEEQYSEDARFVEDYGV</sequence>
<evidence type="ECO:0000313" key="2">
    <source>
        <dbReference type="Proteomes" id="UP000366872"/>
    </source>
</evidence>
<dbReference type="Proteomes" id="UP000366872">
    <property type="component" value="Unassembled WGS sequence"/>
</dbReference>
<protein>
    <recommendedName>
        <fullName evidence="3">Carrier domain-containing protein</fullName>
    </recommendedName>
</protein>
<keyword evidence="2" id="KW-1185">Reference proteome</keyword>
<dbReference type="InterPro" id="IPR036736">
    <property type="entry name" value="ACP-like_sf"/>
</dbReference>
<dbReference type="AlphaFoldDB" id="A0A6C2U5R7"/>
<gene>
    <name evidence="1" type="ORF">PDESU_03837</name>
</gene>
<dbReference type="RefSeq" id="WP_222847237.1">
    <property type="nucleotide sequence ID" value="NZ_CAAHFG010000002.1"/>
</dbReference>
<accession>A0A6C2U5R7</accession>
<dbReference type="SUPFAM" id="SSF47336">
    <property type="entry name" value="ACP-like"/>
    <property type="match status" value="1"/>
</dbReference>